<evidence type="ECO:0000256" key="1">
    <source>
        <dbReference type="SAM" id="MobiDB-lite"/>
    </source>
</evidence>
<feature type="chain" id="PRO_5045218835" description="Regulator RcnB of Ni and Co efflux" evidence="2">
    <location>
        <begin position="24"/>
        <end position="126"/>
    </location>
</feature>
<evidence type="ECO:0000256" key="2">
    <source>
        <dbReference type="SAM" id="SignalP"/>
    </source>
</evidence>
<dbReference type="Proteomes" id="UP001589795">
    <property type="component" value="Unassembled WGS sequence"/>
</dbReference>
<evidence type="ECO:0008006" key="5">
    <source>
        <dbReference type="Google" id="ProtNLM"/>
    </source>
</evidence>
<accession>A0ABV6CG96</accession>
<gene>
    <name evidence="3" type="ORF">ACFFIZ_01490</name>
</gene>
<organism evidence="3 4">
    <name type="scientific">Paracoccus rhizosphaerae</name>
    <dbReference type="NCBI Taxonomy" id="1133347"/>
    <lineage>
        <taxon>Bacteria</taxon>
        <taxon>Pseudomonadati</taxon>
        <taxon>Pseudomonadota</taxon>
        <taxon>Alphaproteobacteria</taxon>
        <taxon>Rhodobacterales</taxon>
        <taxon>Paracoccaceae</taxon>
        <taxon>Paracoccus</taxon>
    </lineage>
</organism>
<dbReference type="EMBL" id="JBHLWQ010000016">
    <property type="protein sequence ID" value="MFC0199046.1"/>
    <property type="molecule type" value="Genomic_DNA"/>
</dbReference>
<dbReference type="RefSeq" id="WP_265507115.1">
    <property type="nucleotide sequence ID" value="NZ_JAOTBE010000024.1"/>
</dbReference>
<proteinExistence type="predicted"/>
<name>A0ABV6CG96_9RHOB</name>
<sequence>MQIRHILTAATVLIATAAAPALADPGRGKGHHDDSGHAGHCPPGLAKKQPACVPPGHARHDDRRHGPRAGEVLRIGDYVVIRDPGRYDLERRDGWQYYRDDSNIYRVDRDTQRVLAVLNLVRAFTN</sequence>
<evidence type="ECO:0000313" key="3">
    <source>
        <dbReference type="EMBL" id="MFC0199046.1"/>
    </source>
</evidence>
<feature type="region of interest" description="Disordered" evidence="1">
    <location>
        <begin position="24"/>
        <end position="68"/>
    </location>
</feature>
<evidence type="ECO:0000313" key="4">
    <source>
        <dbReference type="Proteomes" id="UP001589795"/>
    </source>
</evidence>
<reference evidence="3 4" key="1">
    <citation type="submission" date="2024-09" db="EMBL/GenBank/DDBJ databases">
        <authorList>
            <person name="Sun Q."/>
            <person name="Mori K."/>
        </authorList>
    </citation>
    <scope>NUCLEOTIDE SEQUENCE [LARGE SCALE GENOMIC DNA]</scope>
    <source>
        <strain evidence="3 4">CCM 7904</strain>
    </source>
</reference>
<keyword evidence="4" id="KW-1185">Reference proteome</keyword>
<feature type="signal peptide" evidence="2">
    <location>
        <begin position="1"/>
        <end position="23"/>
    </location>
</feature>
<keyword evidence="2" id="KW-0732">Signal</keyword>
<comment type="caution">
    <text evidence="3">The sequence shown here is derived from an EMBL/GenBank/DDBJ whole genome shotgun (WGS) entry which is preliminary data.</text>
</comment>
<protein>
    <recommendedName>
        <fullName evidence="5">Regulator RcnB of Ni and Co efflux</fullName>
    </recommendedName>
</protein>